<keyword evidence="3" id="KW-0548">Nucleotidyltransferase</keyword>
<name>A0ABV5X7H0_9NOCA</name>
<dbReference type="PROSITE" id="PS51257">
    <property type="entry name" value="PROKAR_LIPOPROTEIN"/>
    <property type="match status" value="1"/>
</dbReference>
<dbReference type="PANTHER" id="PTHR45138:SF9">
    <property type="entry name" value="DIGUANYLATE CYCLASE DGCM-RELATED"/>
    <property type="match status" value="1"/>
</dbReference>
<dbReference type="CDD" id="cd01949">
    <property type="entry name" value="GGDEF"/>
    <property type="match status" value="1"/>
</dbReference>
<reference evidence="3 4" key="1">
    <citation type="submission" date="2024-09" db="EMBL/GenBank/DDBJ databases">
        <authorList>
            <person name="Sun Q."/>
            <person name="Mori K."/>
        </authorList>
    </citation>
    <scope>NUCLEOTIDE SEQUENCE [LARGE SCALE GENOMIC DNA]</scope>
    <source>
        <strain evidence="3 4">JCM 11411</strain>
    </source>
</reference>
<dbReference type="InterPro" id="IPR000160">
    <property type="entry name" value="GGDEF_dom"/>
</dbReference>
<evidence type="ECO:0000313" key="3">
    <source>
        <dbReference type="EMBL" id="MFB9778284.1"/>
    </source>
</evidence>
<keyword evidence="1" id="KW-0472">Membrane</keyword>
<keyword evidence="3" id="KW-0808">Transferase</keyword>
<dbReference type="Gene3D" id="3.30.70.270">
    <property type="match status" value="1"/>
</dbReference>
<proteinExistence type="predicted"/>
<feature type="transmembrane region" description="Helical" evidence="1">
    <location>
        <begin position="269"/>
        <end position="290"/>
    </location>
</feature>
<dbReference type="InterPro" id="IPR029787">
    <property type="entry name" value="Nucleotide_cyclase"/>
</dbReference>
<feature type="domain" description="GGDEF" evidence="2">
    <location>
        <begin position="336"/>
        <end position="468"/>
    </location>
</feature>
<dbReference type="InterPro" id="IPR043128">
    <property type="entry name" value="Rev_trsase/Diguanyl_cyclase"/>
</dbReference>
<accession>A0ABV5X7H0</accession>
<keyword evidence="1" id="KW-1133">Transmembrane helix</keyword>
<feature type="transmembrane region" description="Helical" evidence="1">
    <location>
        <begin position="196"/>
        <end position="222"/>
    </location>
</feature>
<keyword evidence="4" id="KW-1185">Reference proteome</keyword>
<dbReference type="RefSeq" id="WP_378373707.1">
    <property type="nucleotide sequence ID" value="NZ_JBHMAS010000002.1"/>
</dbReference>
<feature type="transmembrane region" description="Helical" evidence="1">
    <location>
        <begin position="154"/>
        <end position="175"/>
    </location>
</feature>
<gene>
    <name evidence="3" type="ORF">ACFFQ6_01215</name>
</gene>
<sequence length="472" mass="50057">MSTVEKSLSSSAVRRALLVSVVVFVSCLVGILSRLPGTLAVFWPANALLLGILFRSPRSATLLTWICVVVGYVGADLITGGAWESTMWLNAANIVGVASGFYAFRWVDGEDRRLNSIESVGYLVATTVVAASMAALVGGIANRVLFGGQWWDGWLLWFSSEFVNYMTIVPLVLTFPSLRRADRDPKAVAALLRRSVVPTALLAVCIILEWVIGGAGAIAFAMPALVTAALLTNVFVTSVLTAVSTAWTLVLTAEGHLGLSSEGVSPVSASVQIGLSLLAVAPIAVACVILERRRALEALTQAVTHDDLTGALRRDEFLRRGGSVTGATEPRRHSGRPVSVLMMDLDHFKMVNDNLGHRAGDTALVSFADQVRRNLDDKHLFARLGGEEFVVLMAGVDLAGATETAEMIRRAQAESSSAVLGELGPTVSIGVACSPAGGADLTQLVDCADEALYRAKKLDRNRTVSLTVGQAK</sequence>
<dbReference type="PROSITE" id="PS50887">
    <property type="entry name" value="GGDEF"/>
    <property type="match status" value="1"/>
</dbReference>
<feature type="transmembrane region" description="Helical" evidence="1">
    <location>
        <begin position="38"/>
        <end position="55"/>
    </location>
</feature>
<dbReference type="SMART" id="SM00267">
    <property type="entry name" value="GGDEF"/>
    <property type="match status" value="1"/>
</dbReference>
<protein>
    <submittedName>
        <fullName evidence="3">Diguanylate cyclase</fullName>
        <ecNumber evidence="3">2.7.7.65</ecNumber>
    </submittedName>
</protein>
<dbReference type="GO" id="GO:0052621">
    <property type="term" value="F:diguanylate cyclase activity"/>
    <property type="evidence" value="ECO:0007669"/>
    <property type="project" value="UniProtKB-EC"/>
</dbReference>
<feature type="transmembrane region" description="Helical" evidence="1">
    <location>
        <begin position="12"/>
        <end position="32"/>
    </location>
</feature>
<dbReference type="EMBL" id="JBHMAS010000002">
    <property type="protein sequence ID" value="MFB9778284.1"/>
    <property type="molecule type" value="Genomic_DNA"/>
</dbReference>
<dbReference type="NCBIfam" id="TIGR00254">
    <property type="entry name" value="GGDEF"/>
    <property type="match status" value="1"/>
</dbReference>
<feature type="transmembrane region" description="Helical" evidence="1">
    <location>
        <begin position="62"/>
        <end position="82"/>
    </location>
</feature>
<dbReference type="Proteomes" id="UP001589587">
    <property type="component" value="Unassembled WGS sequence"/>
</dbReference>
<organism evidence="3 4">
    <name type="scientific">Rhodococcus baikonurensis</name>
    <dbReference type="NCBI Taxonomy" id="172041"/>
    <lineage>
        <taxon>Bacteria</taxon>
        <taxon>Bacillati</taxon>
        <taxon>Actinomycetota</taxon>
        <taxon>Actinomycetes</taxon>
        <taxon>Mycobacteriales</taxon>
        <taxon>Nocardiaceae</taxon>
        <taxon>Rhodococcus</taxon>
        <taxon>Rhodococcus erythropolis group</taxon>
    </lineage>
</organism>
<dbReference type="InterPro" id="IPR050469">
    <property type="entry name" value="Diguanylate_Cyclase"/>
</dbReference>
<evidence type="ECO:0000313" key="4">
    <source>
        <dbReference type="Proteomes" id="UP001589587"/>
    </source>
</evidence>
<feature type="transmembrane region" description="Helical" evidence="1">
    <location>
        <begin position="88"/>
        <end position="107"/>
    </location>
</feature>
<dbReference type="SUPFAM" id="SSF55073">
    <property type="entry name" value="Nucleotide cyclase"/>
    <property type="match status" value="1"/>
</dbReference>
<feature type="transmembrane region" description="Helical" evidence="1">
    <location>
        <begin position="119"/>
        <end position="142"/>
    </location>
</feature>
<evidence type="ECO:0000256" key="1">
    <source>
        <dbReference type="SAM" id="Phobius"/>
    </source>
</evidence>
<evidence type="ECO:0000259" key="2">
    <source>
        <dbReference type="PROSITE" id="PS50887"/>
    </source>
</evidence>
<keyword evidence="1" id="KW-0812">Transmembrane</keyword>
<dbReference type="EC" id="2.7.7.65" evidence="3"/>
<comment type="caution">
    <text evidence="3">The sequence shown here is derived from an EMBL/GenBank/DDBJ whole genome shotgun (WGS) entry which is preliminary data.</text>
</comment>
<dbReference type="PANTHER" id="PTHR45138">
    <property type="entry name" value="REGULATORY COMPONENTS OF SENSORY TRANSDUCTION SYSTEM"/>
    <property type="match status" value="1"/>
</dbReference>
<dbReference type="Pfam" id="PF00990">
    <property type="entry name" value="GGDEF"/>
    <property type="match status" value="1"/>
</dbReference>